<dbReference type="AlphaFoldDB" id="A0A0E9S6B6"/>
<dbReference type="EMBL" id="GBXM01072357">
    <property type="protein sequence ID" value="JAH36220.1"/>
    <property type="molecule type" value="Transcribed_RNA"/>
</dbReference>
<accession>A0A0E9S6B6</accession>
<reference evidence="1" key="2">
    <citation type="journal article" date="2015" name="Fish Shellfish Immunol.">
        <title>Early steps in the European eel (Anguilla anguilla)-Vibrio vulnificus interaction in the gills: Role of the RtxA13 toxin.</title>
        <authorList>
            <person name="Callol A."/>
            <person name="Pajuelo D."/>
            <person name="Ebbesson L."/>
            <person name="Teles M."/>
            <person name="MacKenzie S."/>
            <person name="Amaro C."/>
        </authorList>
    </citation>
    <scope>NUCLEOTIDE SEQUENCE</scope>
</reference>
<name>A0A0E9S6B6_ANGAN</name>
<proteinExistence type="predicted"/>
<protein>
    <submittedName>
        <fullName evidence="1">Uncharacterized protein</fullName>
    </submittedName>
</protein>
<evidence type="ECO:0000313" key="1">
    <source>
        <dbReference type="EMBL" id="JAH36220.1"/>
    </source>
</evidence>
<reference evidence="1" key="1">
    <citation type="submission" date="2014-11" db="EMBL/GenBank/DDBJ databases">
        <authorList>
            <person name="Amaro Gonzalez C."/>
        </authorList>
    </citation>
    <scope>NUCLEOTIDE SEQUENCE</scope>
</reference>
<organism evidence="1">
    <name type="scientific">Anguilla anguilla</name>
    <name type="common">European freshwater eel</name>
    <name type="synonym">Muraena anguilla</name>
    <dbReference type="NCBI Taxonomy" id="7936"/>
    <lineage>
        <taxon>Eukaryota</taxon>
        <taxon>Metazoa</taxon>
        <taxon>Chordata</taxon>
        <taxon>Craniata</taxon>
        <taxon>Vertebrata</taxon>
        <taxon>Euteleostomi</taxon>
        <taxon>Actinopterygii</taxon>
        <taxon>Neopterygii</taxon>
        <taxon>Teleostei</taxon>
        <taxon>Anguilliformes</taxon>
        <taxon>Anguillidae</taxon>
        <taxon>Anguilla</taxon>
    </lineage>
</organism>
<sequence length="45" mass="5484">MKSRSLILPRFFSRCSTTPSVLKVFDYPQSKRRPRWQVERKKNTK</sequence>